<accession>A0A6A3KLT6</accession>
<reference evidence="4 5" key="1">
    <citation type="submission" date="2018-09" db="EMBL/GenBank/DDBJ databases">
        <title>Genomic investigation of the strawberry pathogen Phytophthora fragariae indicates pathogenicity is determined by transcriptional variation in three key races.</title>
        <authorList>
            <person name="Adams T.M."/>
            <person name="Armitage A.D."/>
            <person name="Sobczyk M.K."/>
            <person name="Bates H.J."/>
            <person name="Dunwell J.M."/>
            <person name="Nellist C.F."/>
            <person name="Harrison R.J."/>
        </authorList>
    </citation>
    <scope>NUCLEOTIDE SEQUENCE [LARGE SCALE GENOMIC DNA]</scope>
    <source>
        <strain evidence="3 5">ONT-3</strain>
        <strain evidence="2 4">SCRP245</strain>
    </source>
</reference>
<evidence type="ECO:0000313" key="4">
    <source>
        <dbReference type="Proteomes" id="UP000460718"/>
    </source>
</evidence>
<evidence type="ECO:0000256" key="1">
    <source>
        <dbReference type="SAM" id="MobiDB-lite"/>
    </source>
</evidence>
<evidence type="ECO:0000313" key="3">
    <source>
        <dbReference type="EMBL" id="KAE9121079.1"/>
    </source>
</evidence>
<gene>
    <name evidence="3" type="ORF">PF010_g7234</name>
    <name evidence="2" type="ORF">PF011_g10939</name>
</gene>
<dbReference type="EMBL" id="QXFW01000592">
    <property type="protein sequence ID" value="KAE9007852.1"/>
    <property type="molecule type" value="Genomic_DNA"/>
</dbReference>
<dbReference type="Proteomes" id="UP000488956">
    <property type="component" value="Unassembled WGS sequence"/>
</dbReference>
<sequence length="108" mass="11184">MVWNGETAHGLAAPGLLALAAHAGGRLVFRQDLVQQRTSLIGDVPVRVAALDGAGDALGAQVSTSRVTPDLLVRRRLRRGEDLCGGELPNEPQGELSGAAQFPPIAAP</sequence>
<dbReference type="EMBL" id="QXFX01000306">
    <property type="protein sequence ID" value="KAE9121079.1"/>
    <property type="molecule type" value="Genomic_DNA"/>
</dbReference>
<dbReference type="Proteomes" id="UP000460718">
    <property type="component" value="Unassembled WGS sequence"/>
</dbReference>
<protein>
    <submittedName>
        <fullName evidence="2">Uncharacterized protein</fullName>
    </submittedName>
</protein>
<evidence type="ECO:0000313" key="5">
    <source>
        <dbReference type="Proteomes" id="UP000488956"/>
    </source>
</evidence>
<name>A0A6A3KLT6_9STRA</name>
<organism evidence="2 4">
    <name type="scientific">Phytophthora fragariae</name>
    <dbReference type="NCBI Taxonomy" id="53985"/>
    <lineage>
        <taxon>Eukaryota</taxon>
        <taxon>Sar</taxon>
        <taxon>Stramenopiles</taxon>
        <taxon>Oomycota</taxon>
        <taxon>Peronosporomycetes</taxon>
        <taxon>Peronosporales</taxon>
        <taxon>Peronosporaceae</taxon>
        <taxon>Phytophthora</taxon>
    </lineage>
</organism>
<evidence type="ECO:0000313" key="2">
    <source>
        <dbReference type="EMBL" id="KAE9007852.1"/>
    </source>
</evidence>
<comment type="caution">
    <text evidence="2">The sequence shown here is derived from an EMBL/GenBank/DDBJ whole genome shotgun (WGS) entry which is preliminary data.</text>
</comment>
<feature type="region of interest" description="Disordered" evidence="1">
    <location>
        <begin position="83"/>
        <end position="108"/>
    </location>
</feature>
<proteinExistence type="predicted"/>
<dbReference type="AlphaFoldDB" id="A0A6A3KLT6"/>